<organism evidence="2 3">
    <name type="scientific">Phyllobacterium phragmitis</name>
    <dbReference type="NCBI Taxonomy" id="2670329"/>
    <lineage>
        <taxon>Bacteria</taxon>
        <taxon>Pseudomonadati</taxon>
        <taxon>Pseudomonadota</taxon>
        <taxon>Alphaproteobacteria</taxon>
        <taxon>Hyphomicrobiales</taxon>
        <taxon>Phyllobacteriaceae</taxon>
        <taxon>Phyllobacterium</taxon>
    </lineage>
</organism>
<dbReference type="RefSeq" id="WP_105741754.1">
    <property type="nucleotide sequence ID" value="NZ_PVBR01000006.1"/>
</dbReference>
<protein>
    <submittedName>
        <fullName evidence="2">Uncharacterized protein</fullName>
    </submittedName>
</protein>
<sequence>MFDMPVSAEAVRNAVVAACIAPFLVACSDSVPEATDQQLLEIIGSSSSFLGSDSPLSIPRSAVECVRVLSGLDADIYKDMPAEMLGAFKTGCRQEFAERLKDESRNPLGFTLESFENKDLAERITKLKETSDEANRVAAEEKREREKAESLAQAEAELEAARAEYRSFVASIDDRVSTAAPLCDEWLLNQASAKEKARNSVWAYRSAPEICKEATITQIRALAGKHLETLVNQTIKANSLFGFNKPYYGNASGEWFDQQMERLNADIAGMKAEIAG</sequence>
<accession>A0A2S9ISP7</accession>
<reference evidence="2 3" key="1">
    <citation type="submission" date="2018-02" db="EMBL/GenBank/DDBJ databases">
        <title>The draft genome of Phyllobacterium sp. 1N-3.</title>
        <authorList>
            <person name="Liu L."/>
            <person name="Li L."/>
            <person name="Zhang X."/>
            <person name="Wang T."/>
            <person name="Liang L."/>
        </authorList>
    </citation>
    <scope>NUCLEOTIDE SEQUENCE [LARGE SCALE GENOMIC DNA]</scope>
    <source>
        <strain evidence="2 3">1N-3</strain>
    </source>
</reference>
<comment type="caution">
    <text evidence="2">The sequence shown here is derived from an EMBL/GenBank/DDBJ whole genome shotgun (WGS) entry which is preliminary data.</text>
</comment>
<feature type="coiled-coil region" evidence="1">
    <location>
        <begin position="117"/>
        <end position="171"/>
    </location>
</feature>
<dbReference type="Proteomes" id="UP000239434">
    <property type="component" value="Unassembled WGS sequence"/>
</dbReference>
<dbReference type="EMBL" id="PVBR01000006">
    <property type="protein sequence ID" value="PRD43542.1"/>
    <property type="molecule type" value="Genomic_DNA"/>
</dbReference>
<dbReference type="AlphaFoldDB" id="A0A2S9ISP7"/>
<gene>
    <name evidence="2" type="ORF">C5748_09730</name>
</gene>
<keyword evidence="3" id="KW-1185">Reference proteome</keyword>
<proteinExistence type="predicted"/>
<keyword evidence="1" id="KW-0175">Coiled coil</keyword>
<evidence type="ECO:0000313" key="3">
    <source>
        <dbReference type="Proteomes" id="UP000239434"/>
    </source>
</evidence>
<evidence type="ECO:0000256" key="1">
    <source>
        <dbReference type="SAM" id="Coils"/>
    </source>
</evidence>
<evidence type="ECO:0000313" key="2">
    <source>
        <dbReference type="EMBL" id="PRD43542.1"/>
    </source>
</evidence>
<name>A0A2S9ISP7_9HYPH</name>